<dbReference type="AlphaFoldDB" id="A0A5J5AMP2"/>
<dbReference type="EMBL" id="CM018042">
    <property type="protein sequence ID" value="KAA8532385.1"/>
    <property type="molecule type" value="Genomic_DNA"/>
</dbReference>
<evidence type="ECO:0000313" key="1">
    <source>
        <dbReference type="EMBL" id="KAA8532385.1"/>
    </source>
</evidence>
<evidence type="ECO:0000313" key="2">
    <source>
        <dbReference type="Proteomes" id="UP000325577"/>
    </source>
</evidence>
<name>A0A5J5AMP2_9ASTE</name>
<organism evidence="1 2">
    <name type="scientific">Nyssa sinensis</name>
    <dbReference type="NCBI Taxonomy" id="561372"/>
    <lineage>
        <taxon>Eukaryota</taxon>
        <taxon>Viridiplantae</taxon>
        <taxon>Streptophyta</taxon>
        <taxon>Embryophyta</taxon>
        <taxon>Tracheophyta</taxon>
        <taxon>Spermatophyta</taxon>
        <taxon>Magnoliopsida</taxon>
        <taxon>eudicotyledons</taxon>
        <taxon>Gunneridae</taxon>
        <taxon>Pentapetalae</taxon>
        <taxon>asterids</taxon>
        <taxon>Cornales</taxon>
        <taxon>Nyssaceae</taxon>
        <taxon>Nyssa</taxon>
    </lineage>
</organism>
<protein>
    <recommendedName>
        <fullName evidence="3">Pentatricopeptide repeat-containing protein</fullName>
    </recommendedName>
</protein>
<sequence>MTLINQCSTFAESSCSLSSVSTLLRACKTIRNLEQVHTIIIQKGLEQDHFLITRFISLCYSLSSNIAYATSVFDRVFQPNIYLWNTQMKGLFE</sequence>
<keyword evidence="2" id="KW-1185">Reference proteome</keyword>
<accession>A0A5J5AMP2</accession>
<reference evidence="1 2" key="1">
    <citation type="submission" date="2019-09" db="EMBL/GenBank/DDBJ databases">
        <title>A chromosome-level genome assembly of the Chinese tupelo Nyssa sinensis.</title>
        <authorList>
            <person name="Yang X."/>
            <person name="Kang M."/>
            <person name="Yang Y."/>
            <person name="Xiong H."/>
            <person name="Wang M."/>
            <person name="Zhang Z."/>
            <person name="Wang Z."/>
            <person name="Wu H."/>
            <person name="Ma T."/>
            <person name="Liu J."/>
            <person name="Xi Z."/>
        </authorList>
    </citation>
    <scope>NUCLEOTIDE SEQUENCE [LARGE SCALE GENOMIC DNA]</scope>
    <source>
        <strain evidence="1">J267</strain>
        <tissue evidence="1">Leaf</tissue>
    </source>
</reference>
<proteinExistence type="predicted"/>
<dbReference type="Proteomes" id="UP000325577">
    <property type="component" value="Linkage Group LG19"/>
</dbReference>
<gene>
    <name evidence="1" type="ORF">F0562_032360</name>
</gene>
<evidence type="ECO:0008006" key="3">
    <source>
        <dbReference type="Google" id="ProtNLM"/>
    </source>
</evidence>
<dbReference type="OrthoDB" id="1882346at2759"/>